<evidence type="ECO:0000313" key="2">
    <source>
        <dbReference type="Proteomes" id="UP000000492"/>
    </source>
</evidence>
<gene>
    <name evidence="1" type="ordered locus">CRES_1554</name>
</gene>
<accession>F8E035</accession>
<dbReference type="EMBL" id="CP002857">
    <property type="protein sequence ID" value="AEI09906.1"/>
    <property type="molecule type" value="Genomic_DNA"/>
</dbReference>
<proteinExistence type="predicted"/>
<dbReference type="STRING" id="662755.CRES_1554"/>
<dbReference type="eggNOG" id="ENOG50345FR">
    <property type="taxonomic scope" value="Bacteria"/>
</dbReference>
<reference evidence="1 2" key="1">
    <citation type="journal article" date="2012" name="BMC Genomics">
        <title>Complete genome sequence, lifestyle, and multi-drug resistance of the human pathogen Corynebacterium resistens DSM 45100 isolated from blood samples of a leukemia patient.</title>
        <authorList>
            <person name="Schroder J."/>
            <person name="Maus I."/>
            <person name="Meyer K."/>
            <person name="Wordemann S."/>
            <person name="Blom J."/>
            <person name="Jaenicke S."/>
            <person name="Schneider J."/>
            <person name="Trost E."/>
            <person name="Tauch A."/>
        </authorList>
    </citation>
    <scope>NUCLEOTIDE SEQUENCE [LARGE SCALE GENOMIC DNA]</scope>
    <source>
        <strain evidence="2">DSM 45100 / JCM 12819 / CCUG 50093 / GTC 2026 / SICGH 158</strain>
    </source>
</reference>
<organism evidence="1 2">
    <name type="scientific">Corynebacterium resistens (strain DSM 45100 / JCM 12819 / GTC 2026 / SICGH 158)</name>
    <dbReference type="NCBI Taxonomy" id="662755"/>
    <lineage>
        <taxon>Bacteria</taxon>
        <taxon>Bacillati</taxon>
        <taxon>Actinomycetota</taxon>
        <taxon>Actinomycetes</taxon>
        <taxon>Mycobacteriales</taxon>
        <taxon>Corynebacteriaceae</taxon>
        <taxon>Corynebacterium</taxon>
    </lineage>
</organism>
<dbReference type="Proteomes" id="UP000000492">
    <property type="component" value="Chromosome"/>
</dbReference>
<name>F8E035_CORRG</name>
<dbReference type="HOGENOM" id="CLU_194571_0_0_11"/>
<protein>
    <submittedName>
        <fullName evidence="1">Hypothetical phage protein</fullName>
    </submittedName>
</protein>
<dbReference type="AlphaFoldDB" id="F8E035"/>
<dbReference type="KEGG" id="crd:CRES_1554"/>
<keyword evidence="2" id="KW-1185">Reference proteome</keyword>
<sequence length="80" mass="8904">MYMTESTPAPGGTERKGLVMSELHIEISELIAAGVNVYDPEETLRIATARGYQLVVRVIEHDPTRFLSIVAAWFEQEVVA</sequence>
<evidence type="ECO:0000313" key="1">
    <source>
        <dbReference type="EMBL" id="AEI09906.1"/>
    </source>
</evidence>